<feature type="domain" description="Plastocyanin-like" evidence="16">
    <location>
        <begin position="43"/>
        <end position="146"/>
    </location>
</feature>
<dbReference type="SUPFAM" id="SSF49503">
    <property type="entry name" value="Cupredoxins"/>
    <property type="match status" value="3"/>
</dbReference>
<dbReference type="InterPro" id="IPR034289">
    <property type="entry name" value="CuRO_3_LCC"/>
</dbReference>
<dbReference type="InterPro" id="IPR034288">
    <property type="entry name" value="CuRO_1_LCC"/>
</dbReference>
<dbReference type="EC" id="1.10.3.2" evidence="5 13"/>
<evidence type="ECO:0000259" key="14">
    <source>
        <dbReference type="Pfam" id="PF00394"/>
    </source>
</evidence>
<evidence type="ECO:0000256" key="12">
    <source>
        <dbReference type="ARBA" id="ARBA00023185"/>
    </source>
</evidence>
<dbReference type="EMBL" id="LWDX02031277">
    <property type="protein sequence ID" value="OEL27943.1"/>
    <property type="molecule type" value="Genomic_DNA"/>
</dbReference>
<feature type="domain" description="Plastocyanin-like" evidence="15">
    <location>
        <begin position="416"/>
        <end position="557"/>
    </location>
</feature>
<dbReference type="GO" id="GO:0005507">
    <property type="term" value="F:copper ion binding"/>
    <property type="evidence" value="ECO:0007669"/>
    <property type="project" value="InterPro"/>
</dbReference>
<dbReference type="GO" id="GO:0048046">
    <property type="term" value="C:apoplast"/>
    <property type="evidence" value="ECO:0007669"/>
    <property type="project" value="UniProtKB-SubCell"/>
</dbReference>
<keyword evidence="13" id="KW-0732">Signal</keyword>
<evidence type="ECO:0000256" key="4">
    <source>
        <dbReference type="ARBA" id="ARBA00010609"/>
    </source>
</evidence>
<evidence type="ECO:0000313" key="17">
    <source>
        <dbReference type="EMBL" id="OEL27943.1"/>
    </source>
</evidence>
<dbReference type="CDD" id="cd13897">
    <property type="entry name" value="CuRO_3_LCC_plant"/>
    <property type="match status" value="1"/>
</dbReference>
<dbReference type="Pfam" id="PF07731">
    <property type="entry name" value="Cu-oxidase_2"/>
    <property type="match status" value="1"/>
</dbReference>
<keyword evidence="12 13" id="KW-0439">Lignin degradation</keyword>
<comment type="cofactor">
    <cofactor evidence="13">
        <name>Cu cation</name>
        <dbReference type="ChEBI" id="CHEBI:23378"/>
    </cofactor>
    <text evidence="13">Binds 4 Cu cations per monomer.</text>
</comment>
<dbReference type="Pfam" id="PF07732">
    <property type="entry name" value="Cu-oxidase_3"/>
    <property type="match status" value="1"/>
</dbReference>
<dbReference type="Pfam" id="PF00394">
    <property type="entry name" value="Cu-oxidase"/>
    <property type="match status" value="1"/>
</dbReference>
<sequence>MPGSWLILVLAVSSAAALAHAATVEHTFTVATLSWPRICQPGNVSITSVKGVPGPMIEAYEGDTVVVHVINDSPYNVTIHWHGVFQRGTPWADGPSMVTQCPIQPGGNRYTYRFNVSGQEGTLWWHAHSSFLRATVHGALIIRPRQGAAGYPFPRPDGEEVVLLGEWWNNEAVISSNVYADAYTINGKPGDSYGCETTANRYNRRAKFEVTGNSTYLLRIINAALNTAFFFKVVGHTFTVVAADASYTTPYKTEVIVIAPGQTVDALMVADASPGCYCMAISSYQSGFPPPQAGFNGNTTTALVEYAGAATGGQQAPALPDMPHPVDTATANRFYTSLTALVRPGRPTVPLSVDTSMFVTVGLGLRFDPSCEPTPQTPCQRIPVASMNNQSFVLPDTISMLDARHRKTPDGVYTSDFPDQPPVSFDYTNKSKQVVGSVAAALLFPGNPSTKARTLRYNATVEMVLQNTALVGRESHPMHLHGFNFFVLAQGFGNYDGNTASGQFNLGNPQVRNTIAVPTGGWAVIRFVADNPGMWFMHCHIDTHLSIGLAMVFEVEDGLTPDTKLPQPPPDLPPC</sequence>
<dbReference type="InterPro" id="IPR033138">
    <property type="entry name" value="Cu_oxidase_CS"/>
</dbReference>
<evidence type="ECO:0000256" key="11">
    <source>
        <dbReference type="ARBA" id="ARBA00023008"/>
    </source>
</evidence>
<dbReference type="OrthoDB" id="2121828at2759"/>
<dbReference type="PROSITE" id="PS00079">
    <property type="entry name" value="MULTICOPPER_OXIDASE1"/>
    <property type="match status" value="1"/>
</dbReference>
<dbReference type="InterPro" id="IPR008972">
    <property type="entry name" value="Cupredoxin"/>
</dbReference>
<evidence type="ECO:0000259" key="16">
    <source>
        <dbReference type="Pfam" id="PF07732"/>
    </source>
</evidence>
<name>A0A1E5VS40_9POAL</name>
<organism evidence="17 18">
    <name type="scientific">Dichanthelium oligosanthes</name>
    <dbReference type="NCBI Taxonomy" id="888268"/>
    <lineage>
        <taxon>Eukaryota</taxon>
        <taxon>Viridiplantae</taxon>
        <taxon>Streptophyta</taxon>
        <taxon>Embryophyta</taxon>
        <taxon>Tracheophyta</taxon>
        <taxon>Spermatophyta</taxon>
        <taxon>Magnoliopsida</taxon>
        <taxon>Liliopsida</taxon>
        <taxon>Poales</taxon>
        <taxon>Poaceae</taxon>
        <taxon>PACMAD clade</taxon>
        <taxon>Panicoideae</taxon>
        <taxon>Panicodae</taxon>
        <taxon>Paniceae</taxon>
        <taxon>Dichantheliinae</taxon>
        <taxon>Dichanthelium</taxon>
    </lineage>
</organism>
<evidence type="ECO:0000256" key="9">
    <source>
        <dbReference type="ARBA" id="ARBA00022737"/>
    </source>
</evidence>
<dbReference type="InterPro" id="IPR017761">
    <property type="entry name" value="Laccase"/>
</dbReference>
<keyword evidence="18" id="KW-1185">Reference proteome</keyword>
<evidence type="ECO:0000256" key="10">
    <source>
        <dbReference type="ARBA" id="ARBA00023002"/>
    </source>
</evidence>
<evidence type="ECO:0000256" key="5">
    <source>
        <dbReference type="ARBA" id="ARBA00012297"/>
    </source>
</evidence>
<dbReference type="PANTHER" id="PTHR11709:SF339">
    <property type="entry name" value="LACCASE-6"/>
    <property type="match status" value="1"/>
</dbReference>
<accession>A0A1E5VS40</accession>
<dbReference type="InterPro" id="IPR034285">
    <property type="entry name" value="CuRO_2_LCC"/>
</dbReference>
<keyword evidence="6 13" id="KW-0052">Apoplast</keyword>
<keyword evidence="11 13" id="KW-0186">Copper</keyword>
<evidence type="ECO:0000256" key="7">
    <source>
        <dbReference type="ARBA" id="ARBA00022525"/>
    </source>
</evidence>
<keyword evidence="8 13" id="KW-0479">Metal-binding</keyword>
<dbReference type="Gene3D" id="2.60.40.420">
    <property type="entry name" value="Cupredoxins - blue copper proteins"/>
    <property type="match status" value="3"/>
</dbReference>
<feature type="domain" description="Plastocyanin-like" evidence="14">
    <location>
        <begin position="161"/>
        <end position="308"/>
    </location>
</feature>
<evidence type="ECO:0000256" key="2">
    <source>
        <dbReference type="ARBA" id="ARBA00002075"/>
    </source>
</evidence>
<dbReference type="InterPro" id="IPR045087">
    <property type="entry name" value="Cu-oxidase_fam"/>
</dbReference>
<evidence type="ECO:0000259" key="15">
    <source>
        <dbReference type="Pfam" id="PF07731"/>
    </source>
</evidence>
<keyword evidence="9 13" id="KW-0677">Repeat</keyword>
<comment type="catalytic activity">
    <reaction evidence="1 13">
        <text>4 hydroquinone + O2 = 4 benzosemiquinone + 2 H2O</text>
        <dbReference type="Rhea" id="RHEA:11276"/>
        <dbReference type="ChEBI" id="CHEBI:15377"/>
        <dbReference type="ChEBI" id="CHEBI:15379"/>
        <dbReference type="ChEBI" id="CHEBI:17594"/>
        <dbReference type="ChEBI" id="CHEBI:17977"/>
        <dbReference type="EC" id="1.10.3.2"/>
    </reaction>
</comment>
<dbReference type="InterPro" id="IPR001117">
    <property type="entry name" value="Cu-oxidase_2nd"/>
</dbReference>
<dbReference type="STRING" id="888268.A0A1E5VS40"/>
<dbReference type="InterPro" id="IPR002355">
    <property type="entry name" value="Cu_oxidase_Cu_BS"/>
</dbReference>
<evidence type="ECO:0000256" key="8">
    <source>
        <dbReference type="ARBA" id="ARBA00022723"/>
    </source>
</evidence>
<dbReference type="GO" id="GO:0046274">
    <property type="term" value="P:lignin catabolic process"/>
    <property type="evidence" value="ECO:0007669"/>
    <property type="project" value="UniProtKB-KW"/>
</dbReference>
<dbReference type="CDD" id="cd13875">
    <property type="entry name" value="CuRO_2_LCC_plant"/>
    <property type="match status" value="1"/>
</dbReference>
<feature type="signal peptide" evidence="13">
    <location>
        <begin position="1"/>
        <end position="21"/>
    </location>
</feature>
<dbReference type="Proteomes" id="UP000095767">
    <property type="component" value="Unassembled WGS sequence"/>
</dbReference>
<dbReference type="NCBIfam" id="TIGR03389">
    <property type="entry name" value="laccase"/>
    <property type="match status" value="1"/>
</dbReference>
<dbReference type="AlphaFoldDB" id="A0A1E5VS40"/>
<evidence type="ECO:0000256" key="3">
    <source>
        <dbReference type="ARBA" id="ARBA00004271"/>
    </source>
</evidence>
<evidence type="ECO:0000313" key="18">
    <source>
        <dbReference type="Proteomes" id="UP000095767"/>
    </source>
</evidence>
<evidence type="ECO:0000256" key="1">
    <source>
        <dbReference type="ARBA" id="ARBA00000349"/>
    </source>
</evidence>
<dbReference type="GO" id="GO:0052716">
    <property type="term" value="F:hydroquinone:oxygen oxidoreductase activity"/>
    <property type="evidence" value="ECO:0007669"/>
    <property type="project" value="UniProtKB-EC"/>
</dbReference>
<keyword evidence="7 13" id="KW-0964">Secreted</keyword>
<dbReference type="PANTHER" id="PTHR11709">
    <property type="entry name" value="MULTI-COPPER OXIDASE"/>
    <property type="match status" value="1"/>
</dbReference>
<feature type="chain" id="PRO_5009028282" description="Laccase" evidence="13">
    <location>
        <begin position="22"/>
        <end position="575"/>
    </location>
</feature>
<keyword evidence="10 13" id="KW-0560">Oxidoreductase</keyword>
<comment type="caution">
    <text evidence="17">The sequence shown here is derived from an EMBL/GenBank/DDBJ whole genome shotgun (WGS) entry which is preliminary data.</text>
</comment>
<dbReference type="InterPro" id="IPR011706">
    <property type="entry name" value="Cu-oxidase_C"/>
</dbReference>
<proteinExistence type="inferred from homology"/>
<dbReference type="InterPro" id="IPR011707">
    <property type="entry name" value="Cu-oxidase-like_N"/>
</dbReference>
<dbReference type="PROSITE" id="PS00080">
    <property type="entry name" value="MULTICOPPER_OXIDASE2"/>
    <property type="match status" value="1"/>
</dbReference>
<comment type="similarity">
    <text evidence="4 13">Belongs to the multicopper oxidase family.</text>
</comment>
<evidence type="ECO:0000256" key="13">
    <source>
        <dbReference type="RuleBase" id="RU361119"/>
    </source>
</evidence>
<dbReference type="CDD" id="cd13849">
    <property type="entry name" value="CuRO_1_LCC_plant"/>
    <property type="match status" value="1"/>
</dbReference>
<comment type="subcellular location">
    <subcellularLocation>
        <location evidence="3 13">Secreted</location>
        <location evidence="3 13">Extracellular space</location>
        <location evidence="3 13">Apoplast</location>
    </subcellularLocation>
</comment>
<reference evidence="17 18" key="1">
    <citation type="submission" date="2016-09" db="EMBL/GenBank/DDBJ databases">
        <title>The draft genome of Dichanthelium oligosanthes: A C3 panicoid grass species.</title>
        <authorList>
            <person name="Studer A.J."/>
            <person name="Schnable J.C."/>
            <person name="Brutnell T.P."/>
        </authorList>
    </citation>
    <scope>NUCLEOTIDE SEQUENCE [LARGE SCALE GENOMIC DNA]</scope>
    <source>
        <strain evidence="18">cv. Kellogg 1175</strain>
        <tissue evidence="17">Leaf</tissue>
    </source>
</reference>
<evidence type="ECO:0000256" key="6">
    <source>
        <dbReference type="ARBA" id="ARBA00022523"/>
    </source>
</evidence>
<comment type="function">
    <text evidence="2 13">Lignin degradation and detoxification of lignin-derived products.</text>
</comment>
<protein>
    <recommendedName>
        <fullName evidence="5 13">Laccase</fullName>
        <ecNumber evidence="5 13">1.10.3.2</ecNumber>
    </recommendedName>
    <alternativeName>
        <fullName evidence="13">Benzenediol:oxygen oxidoreductase</fullName>
    </alternativeName>
    <alternativeName>
        <fullName evidence="13">Diphenol oxidase</fullName>
    </alternativeName>
    <alternativeName>
        <fullName evidence="13">Urishiol oxidase</fullName>
    </alternativeName>
</protein>
<gene>
    <name evidence="17" type="ORF">BAE44_0011036</name>
</gene>